<gene>
    <name evidence="7" type="ordered locus">Spea_3209</name>
</gene>
<dbReference type="HOGENOM" id="CLU_055288_0_0_6"/>
<dbReference type="InterPro" id="IPR037682">
    <property type="entry name" value="TonB_C"/>
</dbReference>
<organism evidence="7 8">
    <name type="scientific">Shewanella pealeana (strain ATCC 700345 / ANG-SQ1)</name>
    <dbReference type="NCBI Taxonomy" id="398579"/>
    <lineage>
        <taxon>Bacteria</taxon>
        <taxon>Pseudomonadati</taxon>
        <taxon>Pseudomonadota</taxon>
        <taxon>Gammaproteobacteria</taxon>
        <taxon>Alteromonadales</taxon>
        <taxon>Shewanellaceae</taxon>
        <taxon>Shewanella</taxon>
    </lineage>
</organism>
<keyword evidence="5" id="KW-0653">Protein transport</keyword>
<comment type="similarity">
    <text evidence="5">Belongs to the TonB family.</text>
</comment>
<dbReference type="GO" id="GO:0030288">
    <property type="term" value="C:outer membrane-bounded periplasmic space"/>
    <property type="evidence" value="ECO:0007669"/>
    <property type="project" value="InterPro"/>
</dbReference>
<evidence type="ECO:0000256" key="4">
    <source>
        <dbReference type="ARBA" id="ARBA00023136"/>
    </source>
</evidence>
<feature type="domain" description="TonB C-terminal" evidence="6">
    <location>
        <begin position="298"/>
        <end position="394"/>
    </location>
</feature>
<proteinExistence type="inferred from homology"/>
<evidence type="ECO:0000313" key="8">
    <source>
        <dbReference type="Proteomes" id="UP000002608"/>
    </source>
</evidence>
<accession>A8H7I8</accession>
<dbReference type="NCBIfam" id="TIGR01352">
    <property type="entry name" value="tonB_Cterm"/>
    <property type="match status" value="1"/>
</dbReference>
<comment type="caution">
    <text evidence="5">Lacks conserved residue(s) required for the propagation of feature annotation.</text>
</comment>
<feature type="transmembrane region" description="Helical" evidence="5">
    <location>
        <begin position="89"/>
        <end position="107"/>
    </location>
</feature>
<dbReference type="GO" id="GO:0031992">
    <property type="term" value="F:energy transducer activity"/>
    <property type="evidence" value="ECO:0007669"/>
    <property type="project" value="InterPro"/>
</dbReference>
<evidence type="ECO:0000256" key="5">
    <source>
        <dbReference type="RuleBase" id="RU362123"/>
    </source>
</evidence>
<comment type="function">
    <text evidence="5">Interacts with outer membrane receptor proteins that carry out high-affinity binding and energy dependent uptake into the periplasmic space of specific substrates. It could act to transduce energy from the cytoplasmic membrane to specific energy-requiring processes in the outer membrane, resulting in the release into the periplasm of ligands bound by these outer membrane proteins.</text>
</comment>
<keyword evidence="4 5" id="KW-0472">Membrane</keyword>
<keyword evidence="8" id="KW-1185">Reference proteome</keyword>
<feature type="transmembrane region" description="Helical" evidence="5">
    <location>
        <begin position="184"/>
        <end position="203"/>
    </location>
</feature>
<dbReference type="InterPro" id="IPR003538">
    <property type="entry name" value="TonB"/>
</dbReference>
<dbReference type="GO" id="GO:0015031">
    <property type="term" value="P:protein transport"/>
    <property type="evidence" value="ECO:0007669"/>
    <property type="project" value="UniProtKB-UniRule"/>
</dbReference>
<evidence type="ECO:0000256" key="2">
    <source>
        <dbReference type="ARBA" id="ARBA00022692"/>
    </source>
</evidence>
<dbReference type="GO" id="GO:0055085">
    <property type="term" value="P:transmembrane transport"/>
    <property type="evidence" value="ECO:0007669"/>
    <property type="project" value="InterPro"/>
</dbReference>
<dbReference type="EMBL" id="CP000851">
    <property type="protein sequence ID" value="ABV88525.1"/>
    <property type="molecule type" value="Genomic_DNA"/>
</dbReference>
<keyword evidence="5" id="KW-0813">Transport</keyword>
<dbReference type="RefSeq" id="WP_012156426.1">
    <property type="nucleotide sequence ID" value="NC_009901.1"/>
</dbReference>
<dbReference type="OrthoDB" id="1628901at2"/>
<dbReference type="STRING" id="398579.Spea_3209"/>
<dbReference type="Pfam" id="PF05569">
    <property type="entry name" value="Peptidase_M56"/>
    <property type="match status" value="1"/>
</dbReference>
<sequence length="397" mass="44242">MMLWMAQQTLLLSLVCGGLLLSHRLLQQHLGAHRTYHLWLAIPALLISSAIMVMLPSPLSAVQANQLAHYSVMAGKAISAVQTTDYANLLLLTWLVGVGIMFILLLLQAIGLKRILRTAIPLEHQDAALPTLQHPSVQSPMLVGISNAKILLPTSFNRLSDDERQSIIAHEQYHHQRRDLISNLLAYLTLTVFWFNPLCWLAYRRFRDDQELSCDAHVTRALSKQQKISYSQVLLAYSQQAHHGLLHTHYGNKNILKERIMQMKTSQKGQSGLAIIGLTICLGLSGLLLNQQVQAGAHEHNEVHPLTRVEPKYPISAVEAHQSGFVKLKFDISPSGAVSNVSVIKSSPEAVFDKSAVTALEQWRYKESTKGFKGAKVQLDFMIEPPATDVERIKVTP</sequence>
<evidence type="ECO:0000313" key="7">
    <source>
        <dbReference type="EMBL" id="ABV88525.1"/>
    </source>
</evidence>
<comment type="subcellular location">
    <subcellularLocation>
        <location evidence="5">Cell inner membrane</location>
        <topology evidence="5">Single-pass membrane protein</topology>
        <orientation evidence="5">Periplasmic side</orientation>
    </subcellularLocation>
    <subcellularLocation>
        <location evidence="1">Membrane</location>
        <topology evidence="1">Single-pass membrane protein</topology>
    </subcellularLocation>
</comment>
<feature type="transmembrane region" description="Helical" evidence="5">
    <location>
        <begin position="37"/>
        <end position="55"/>
    </location>
</feature>
<dbReference type="Gene3D" id="3.30.2420.10">
    <property type="entry name" value="TonB"/>
    <property type="match status" value="1"/>
</dbReference>
<dbReference type="InterPro" id="IPR008756">
    <property type="entry name" value="Peptidase_M56"/>
</dbReference>
<keyword evidence="5" id="KW-0735">Signal-anchor</keyword>
<evidence type="ECO:0000256" key="3">
    <source>
        <dbReference type="ARBA" id="ARBA00022989"/>
    </source>
</evidence>
<dbReference type="Pfam" id="PF03544">
    <property type="entry name" value="TonB_C"/>
    <property type="match status" value="1"/>
</dbReference>
<protein>
    <recommendedName>
        <fullName evidence="5">Protein TonB</fullName>
    </recommendedName>
</protein>
<dbReference type="PANTHER" id="PTHR34978:SF3">
    <property type="entry name" value="SLR0241 PROTEIN"/>
    <property type="match status" value="1"/>
</dbReference>
<dbReference type="PRINTS" id="PR01374">
    <property type="entry name" value="TONBPROTEIN"/>
</dbReference>
<dbReference type="InterPro" id="IPR006260">
    <property type="entry name" value="TonB/TolA_C"/>
</dbReference>
<dbReference type="eggNOG" id="COG0810">
    <property type="taxonomic scope" value="Bacteria"/>
</dbReference>
<evidence type="ECO:0000256" key="1">
    <source>
        <dbReference type="ARBA" id="ARBA00004167"/>
    </source>
</evidence>
<dbReference type="eggNOG" id="COG4219">
    <property type="taxonomic scope" value="Bacteria"/>
</dbReference>
<keyword evidence="2 5" id="KW-0812">Transmembrane</keyword>
<keyword evidence="3 5" id="KW-1133">Transmembrane helix</keyword>
<reference evidence="7 8" key="1">
    <citation type="submission" date="2007-10" db="EMBL/GenBank/DDBJ databases">
        <title>Complete sequence of Shewanella pealeana ATCC 700345.</title>
        <authorList>
            <consortium name="US DOE Joint Genome Institute"/>
            <person name="Copeland A."/>
            <person name="Lucas S."/>
            <person name="Lapidus A."/>
            <person name="Barry K."/>
            <person name="Glavina del Rio T."/>
            <person name="Dalin E."/>
            <person name="Tice H."/>
            <person name="Pitluck S."/>
            <person name="Chertkov O."/>
            <person name="Brettin T."/>
            <person name="Bruce D."/>
            <person name="Detter J.C."/>
            <person name="Han C."/>
            <person name="Schmutz J."/>
            <person name="Larimer F."/>
            <person name="Land M."/>
            <person name="Hauser L."/>
            <person name="Kyrpides N."/>
            <person name="Kim E."/>
            <person name="Zhao J.-S.Z."/>
            <person name="Manno D."/>
            <person name="Hawari J."/>
            <person name="Richardson P."/>
        </authorList>
    </citation>
    <scope>NUCLEOTIDE SEQUENCE [LARGE SCALE GENOMIC DNA]</scope>
    <source>
        <strain evidence="8">ATCC 700345 / ANG-SQ1</strain>
    </source>
</reference>
<dbReference type="GO" id="GO:0015891">
    <property type="term" value="P:siderophore transport"/>
    <property type="evidence" value="ECO:0007669"/>
    <property type="project" value="InterPro"/>
</dbReference>
<dbReference type="KEGG" id="spl:Spea_3209"/>
<dbReference type="SUPFAM" id="SSF74653">
    <property type="entry name" value="TolA/TonB C-terminal domain"/>
    <property type="match status" value="1"/>
</dbReference>
<evidence type="ECO:0000259" key="6">
    <source>
        <dbReference type="PROSITE" id="PS52015"/>
    </source>
</evidence>
<dbReference type="InterPro" id="IPR052173">
    <property type="entry name" value="Beta-lactam_resp_regulator"/>
</dbReference>
<keyword evidence="5" id="KW-0997">Cell inner membrane</keyword>
<keyword evidence="5" id="KW-1003">Cell membrane</keyword>
<dbReference type="AlphaFoldDB" id="A8H7I8"/>
<dbReference type="Proteomes" id="UP000002608">
    <property type="component" value="Chromosome"/>
</dbReference>
<dbReference type="PANTHER" id="PTHR34978">
    <property type="entry name" value="POSSIBLE SENSOR-TRANSDUCER PROTEIN BLAR"/>
    <property type="match status" value="1"/>
</dbReference>
<name>A8H7I8_SHEPA</name>
<dbReference type="GO" id="GO:0005886">
    <property type="term" value="C:plasma membrane"/>
    <property type="evidence" value="ECO:0007669"/>
    <property type="project" value="UniProtKB-SubCell"/>
</dbReference>
<dbReference type="PROSITE" id="PS52015">
    <property type="entry name" value="TONB_CTD"/>
    <property type="match status" value="1"/>
</dbReference>
<dbReference type="CDD" id="cd07341">
    <property type="entry name" value="M56_BlaR1_MecR1_like"/>
    <property type="match status" value="1"/>
</dbReference>